<feature type="region of interest" description="Disordered" evidence="3">
    <location>
        <begin position="593"/>
        <end position="635"/>
    </location>
</feature>
<dbReference type="OrthoDB" id="1600340at2759"/>
<feature type="transmembrane region" description="Helical" evidence="4">
    <location>
        <begin position="377"/>
        <end position="399"/>
    </location>
</feature>
<feature type="region of interest" description="Disordered" evidence="3">
    <location>
        <begin position="328"/>
        <end position="351"/>
    </location>
</feature>
<accession>A0A6P4XV95</accession>
<dbReference type="AlphaFoldDB" id="A0A6P4XV95"/>
<dbReference type="Gene3D" id="3.80.10.10">
    <property type="entry name" value="Ribonuclease Inhibitor"/>
    <property type="match status" value="2"/>
</dbReference>
<evidence type="ECO:0000256" key="5">
    <source>
        <dbReference type="SAM" id="SignalP"/>
    </source>
</evidence>
<proteinExistence type="predicted"/>
<protein>
    <submittedName>
        <fullName evidence="7">Uncharacterized protein LOC109463605</fullName>
    </submittedName>
</protein>
<keyword evidence="6" id="KW-1185">Reference proteome</keyword>
<keyword evidence="5" id="KW-0732">Signal</keyword>
<feature type="chain" id="PRO_5028176180" evidence="5">
    <location>
        <begin position="17"/>
        <end position="672"/>
    </location>
</feature>
<evidence type="ECO:0000256" key="3">
    <source>
        <dbReference type="SAM" id="MobiDB-lite"/>
    </source>
</evidence>
<sequence length="672" mass="72477">MLFLLLLAASCAASGGRRFPPCKTAGWLECVPHLTEKPATFLIFKGSCVLCEGLGGDVASVSPFPFLATVHAVAIRGYPFHVLSARKLAPLEHSKVDALALIDANITDVENNTFAGFSSLEKLSLDSNRLESVNQTWFTGLENLLVLILSNNSIRRIEPGIFVNLPRLHVLDLENNLLQAIDPSLLFGPNYKVGLILILSSNAISSVSRGSFHCISLAWLDLRDNDLSCLDEDVFRGQSSLLRLHVSSGNTTSEGVGMAFVKKQHTDALTTTESSTHNTHTNTRNITCILLTRGEHTMFFTVPDPVHGHHGQCQTYTTETSYTAGTIKHSSSPTHYTDITETENTSSESGHYDSTLHVMSNTTLGPDLEVVQAPCHIVIPVVVSAVAVLAMSFLAVLLWKVRAARLNTEDDMASDDAHVWTIDIPLDVTFPSLLRSASLPTARSGKTASDDAASCKSLPAVLHSIEPTYSEIPDDVACAHRPLPGLPHVYSDDAGVVRSASLPACSRGATPDDAASCRSLPAVLQFIEPTYSQIPDHIAAAQRPLPAPPRVTLPNTYWPWEIPGEGTRNTPRRASLPTVTLLNIAGVVMTTQSFSNTGEDKPTINLPPYGSKGDDQAGSGDSEVLSPHSGWKGVQVKPHDLVENDAEIHNRPDGMILVITGGPSAIMNRHYR</sequence>
<gene>
    <name evidence="7" type="primary">LOC109463605</name>
</gene>
<feature type="signal peptide" evidence="5">
    <location>
        <begin position="1"/>
        <end position="16"/>
    </location>
</feature>
<dbReference type="RefSeq" id="XP_019616018.1">
    <property type="nucleotide sequence ID" value="XM_019760459.1"/>
</dbReference>
<dbReference type="Proteomes" id="UP000515135">
    <property type="component" value="Unplaced"/>
</dbReference>
<keyword evidence="4" id="KW-0812">Transmembrane</keyword>
<evidence type="ECO:0000313" key="7">
    <source>
        <dbReference type="RefSeq" id="XP_019616018.1"/>
    </source>
</evidence>
<keyword evidence="4" id="KW-0472">Membrane</keyword>
<dbReference type="SMART" id="SM00369">
    <property type="entry name" value="LRR_TYP"/>
    <property type="match status" value="5"/>
</dbReference>
<dbReference type="Pfam" id="PF13855">
    <property type="entry name" value="LRR_8"/>
    <property type="match status" value="2"/>
</dbReference>
<organism evidence="6 7">
    <name type="scientific">Branchiostoma belcheri</name>
    <name type="common">Amphioxus</name>
    <dbReference type="NCBI Taxonomy" id="7741"/>
    <lineage>
        <taxon>Eukaryota</taxon>
        <taxon>Metazoa</taxon>
        <taxon>Chordata</taxon>
        <taxon>Cephalochordata</taxon>
        <taxon>Leptocardii</taxon>
        <taxon>Amphioxiformes</taxon>
        <taxon>Branchiostomatidae</taxon>
        <taxon>Branchiostoma</taxon>
    </lineage>
</organism>
<dbReference type="GeneID" id="109463605"/>
<evidence type="ECO:0000256" key="1">
    <source>
        <dbReference type="ARBA" id="ARBA00022614"/>
    </source>
</evidence>
<dbReference type="KEGG" id="bbel:109463605"/>
<dbReference type="InterPro" id="IPR003591">
    <property type="entry name" value="Leu-rich_rpt_typical-subtyp"/>
</dbReference>
<reference evidence="7" key="1">
    <citation type="submission" date="2025-08" db="UniProtKB">
        <authorList>
            <consortium name="RefSeq"/>
        </authorList>
    </citation>
    <scope>IDENTIFICATION</scope>
    <source>
        <tissue evidence="7">Gonad</tissue>
    </source>
</reference>
<feature type="compositionally biased region" description="Polar residues" evidence="3">
    <location>
        <begin position="328"/>
        <end position="349"/>
    </location>
</feature>
<evidence type="ECO:0000256" key="2">
    <source>
        <dbReference type="ARBA" id="ARBA00022737"/>
    </source>
</evidence>
<evidence type="ECO:0000256" key="4">
    <source>
        <dbReference type="SAM" id="Phobius"/>
    </source>
</evidence>
<dbReference type="PROSITE" id="PS51450">
    <property type="entry name" value="LRR"/>
    <property type="match status" value="1"/>
</dbReference>
<dbReference type="PANTHER" id="PTHR24366:SF96">
    <property type="entry name" value="LEUCINE RICH REPEAT CONTAINING 53"/>
    <property type="match status" value="1"/>
</dbReference>
<dbReference type="InterPro" id="IPR001611">
    <property type="entry name" value="Leu-rich_rpt"/>
</dbReference>
<dbReference type="InterPro" id="IPR032675">
    <property type="entry name" value="LRR_dom_sf"/>
</dbReference>
<evidence type="ECO:0000313" key="6">
    <source>
        <dbReference type="Proteomes" id="UP000515135"/>
    </source>
</evidence>
<name>A0A6P4XV95_BRABE</name>
<dbReference type="PANTHER" id="PTHR24366">
    <property type="entry name" value="IG(IMMUNOGLOBULIN) AND LRR(LEUCINE RICH REPEAT) DOMAINS"/>
    <property type="match status" value="1"/>
</dbReference>
<keyword evidence="1" id="KW-0433">Leucine-rich repeat</keyword>
<keyword evidence="2" id="KW-0677">Repeat</keyword>
<keyword evidence="4" id="KW-1133">Transmembrane helix</keyword>
<dbReference type="SUPFAM" id="SSF52058">
    <property type="entry name" value="L domain-like"/>
    <property type="match status" value="1"/>
</dbReference>